<dbReference type="GeneID" id="37268823"/>
<reference evidence="2 3" key="1">
    <citation type="journal article" date="2018" name="Mol. Biol. Evol.">
        <title>Broad Genomic Sampling Reveals a Smut Pathogenic Ancestry of the Fungal Clade Ustilaginomycotina.</title>
        <authorList>
            <person name="Kijpornyongpan T."/>
            <person name="Mondo S.J."/>
            <person name="Barry K."/>
            <person name="Sandor L."/>
            <person name="Lee J."/>
            <person name="Lipzen A."/>
            <person name="Pangilinan J."/>
            <person name="LaButti K."/>
            <person name="Hainaut M."/>
            <person name="Henrissat B."/>
            <person name="Grigoriev I.V."/>
            <person name="Spatafora J.W."/>
            <person name="Aime M.C."/>
        </authorList>
    </citation>
    <scope>NUCLEOTIDE SEQUENCE [LARGE SCALE GENOMIC DNA]</scope>
    <source>
        <strain evidence="2 3">MCA 4186</strain>
    </source>
</reference>
<dbReference type="PROSITE" id="PS51257">
    <property type="entry name" value="PROKAR_LIPOPROTEIN"/>
    <property type="match status" value="1"/>
</dbReference>
<proteinExistence type="predicted"/>
<accession>A0A316ZI27</accession>
<organism evidence="2 3">
    <name type="scientific">Tilletiopsis washingtonensis</name>
    <dbReference type="NCBI Taxonomy" id="58919"/>
    <lineage>
        <taxon>Eukaryota</taxon>
        <taxon>Fungi</taxon>
        <taxon>Dikarya</taxon>
        <taxon>Basidiomycota</taxon>
        <taxon>Ustilaginomycotina</taxon>
        <taxon>Exobasidiomycetes</taxon>
        <taxon>Entylomatales</taxon>
        <taxon>Entylomatales incertae sedis</taxon>
        <taxon>Tilletiopsis</taxon>
    </lineage>
</organism>
<feature type="region of interest" description="Disordered" evidence="1">
    <location>
        <begin position="60"/>
        <end position="91"/>
    </location>
</feature>
<evidence type="ECO:0000256" key="1">
    <source>
        <dbReference type="SAM" id="MobiDB-lite"/>
    </source>
</evidence>
<evidence type="ECO:0000313" key="3">
    <source>
        <dbReference type="Proteomes" id="UP000245946"/>
    </source>
</evidence>
<dbReference type="EMBL" id="KZ819283">
    <property type="protein sequence ID" value="PWO01162.1"/>
    <property type="molecule type" value="Genomic_DNA"/>
</dbReference>
<sequence length="91" mass="9486">MRSLARPWVLRAADQLISRHIGPSCAAASACSAVGRTAVGSSAQSTECERGAEIGRAMRRRIAEDGRRQASPRAATGRRRPCPASVPASGA</sequence>
<protein>
    <submittedName>
        <fullName evidence="2">Uncharacterized protein</fullName>
    </submittedName>
</protein>
<dbReference type="Proteomes" id="UP000245946">
    <property type="component" value="Unassembled WGS sequence"/>
</dbReference>
<name>A0A316ZI27_9BASI</name>
<gene>
    <name evidence="2" type="ORF">FA09DRAFT_327116</name>
</gene>
<evidence type="ECO:0000313" key="2">
    <source>
        <dbReference type="EMBL" id="PWO01162.1"/>
    </source>
</evidence>
<keyword evidence="3" id="KW-1185">Reference proteome</keyword>
<dbReference type="AlphaFoldDB" id="A0A316ZI27"/>
<dbReference type="RefSeq" id="XP_025601440.1">
    <property type="nucleotide sequence ID" value="XM_025741279.1"/>
</dbReference>